<dbReference type="Proteomes" id="UP001368654">
    <property type="component" value="Unassembled WGS sequence"/>
</dbReference>
<dbReference type="RefSeq" id="WP_337338849.1">
    <property type="nucleotide sequence ID" value="NZ_JBBDGL010000004.1"/>
</dbReference>
<reference evidence="1 2" key="1">
    <citation type="submission" date="2024-02" db="EMBL/GenBank/DDBJ databases">
        <authorList>
            <person name="Saticioglu I.B."/>
        </authorList>
    </citation>
    <scope>NUCLEOTIDE SEQUENCE [LARGE SCALE GENOMIC DNA]</scope>
    <source>
        <strain evidence="1 2">Mu-86</strain>
    </source>
</reference>
<dbReference type="InterPro" id="IPR049457">
    <property type="entry name" value="Emfourin"/>
</dbReference>
<evidence type="ECO:0000313" key="1">
    <source>
        <dbReference type="EMBL" id="MEJ1156420.1"/>
    </source>
</evidence>
<keyword evidence="2" id="KW-1185">Reference proteome</keyword>
<evidence type="ECO:0000313" key="2">
    <source>
        <dbReference type="Proteomes" id="UP001368654"/>
    </source>
</evidence>
<protein>
    <submittedName>
        <fullName evidence="1">Protealysin inhibitor emfourin</fullName>
    </submittedName>
</protein>
<proteinExistence type="predicted"/>
<dbReference type="Pfam" id="PF20242">
    <property type="entry name" value="Emfourin"/>
    <property type="match status" value="1"/>
</dbReference>
<comment type="caution">
    <text evidence="1">The sequence shown here is derived from an EMBL/GenBank/DDBJ whole genome shotgun (WGS) entry which is preliminary data.</text>
</comment>
<organism evidence="1 2">
    <name type="scientific">Microbacterium marmarense</name>
    <dbReference type="NCBI Taxonomy" id="3122051"/>
    <lineage>
        <taxon>Bacteria</taxon>
        <taxon>Bacillati</taxon>
        <taxon>Actinomycetota</taxon>
        <taxon>Actinomycetes</taxon>
        <taxon>Micrococcales</taxon>
        <taxon>Microbacteriaceae</taxon>
        <taxon>Microbacterium</taxon>
    </lineage>
</organism>
<gene>
    <name evidence="1" type="ORF">WDU96_12495</name>
</gene>
<sequence length="111" mass="12160">MSQPPIDSSEISISVTRTGGFAGLSRHWHITATHENAAELVSLVEQCPWPETERVAGDAIRERGADRFVWLVHAQCAGTPDQRAVLPEVEATGAWRRLIDAVRSWDGSAGR</sequence>
<dbReference type="EMBL" id="JBBDGL010000004">
    <property type="protein sequence ID" value="MEJ1156420.1"/>
    <property type="molecule type" value="Genomic_DNA"/>
</dbReference>
<accession>A0ABU8LVY6</accession>
<name>A0ABU8LVY6_9MICO</name>